<evidence type="ECO:0000313" key="6">
    <source>
        <dbReference type="Proteomes" id="UP001202328"/>
    </source>
</evidence>
<dbReference type="PROSITE" id="PS50102">
    <property type="entry name" value="RRM"/>
    <property type="match status" value="3"/>
</dbReference>
<dbReference type="GO" id="GO:0003723">
    <property type="term" value="F:RNA binding"/>
    <property type="evidence" value="ECO:0007669"/>
    <property type="project" value="UniProtKB-UniRule"/>
</dbReference>
<dbReference type="InterPro" id="IPR000504">
    <property type="entry name" value="RRM_dom"/>
</dbReference>
<dbReference type="InterPro" id="IPR012677">
    <property type="entry name" value="Nucleotide-bd_a/b_plait_sf"/>
</dbReference>
<dbReference type="PANTHER" id="PTHR23236:SF11">
    <property type="entry name" value="EUKARYOTIC TRANSLATION INITIATION FACTOR 4H"/>
    <property type="match status" value="1"/>
</dbReference>
<name>A0AAD4SRE0_9MAGN</name>
<dbReference type="SMART" id="SM00360">
    <property type="entry name" value="RRM"/>
    <property type="match status" value="4"/>
</dbReference>
<evidence type="ECO:0000256" key="1">
    <source>
        <dbReference type="ARBA" id="ARBA00022884"/>
    </source>
</evidence>
<feature type="domain" description="RRM" evidence="4">
    <location>
        <begin position="125"/>
        <end position="191"/>
    </location>
</feature>
<evidence type="ECO:0000256" key="2">
    <source>
        <dbReference type="PROSITE-ProRule" id="PRU00176"/>
    </source>
</evidence>
<dbReference type="Pfam" id="PF00076">
    <property type="entry name" value="RRM_1"/>
    <property type="match status" value="2"/>
</dbReference>
<organism evidence="5 6">
    <name type="scientific">Papaver atlanticum</name>
    <dbReference type="NCBI Taxonomy" id="357466"/>
    <lineage>
        <taxon>Eukaryota</taxon>
        <taxon>Viridiplantae</taxon>
        <taxon>Streptophyta</taxon>
        <taxon>Embryophyta</taxon>
        <taxon>Tracheophyta</taxon>
        <taxon>Spermatophyta</taxon>
        <taxon>Magnoliopsida</taxon>
        <taxon>Ranunculales</taxon>
        <taxon>Papaveraceae</taxon>
        <taxon>Papaveroideae</taxon>
        <taxon>Papaver</taxon>
    </lineage>
</organism>
<reference evidence="5" key="1">
    <citation type="submission" date="2022-04" db="EMBL/GenBank/DDBJ databases">
        <title>A functionally conserved STORR gene fusion in Papaver species that diverged 16.8 million years ago.</title>
        <authorList>
            <person name="Catania T."/>
        </authorList>
    </citation>
    <scope>NUCLEOTIDE SEQUENCE</scope>
    <source>
        <strain evidence="5">S-188037</strain>
    </source>
</reference>
<dbReference type="SUPFAM" id="SSF54928">
    <property type="entry name" value="RNA-binding domain, RBD"/>
    <property type="match status" value="2"/>
</dbReference>
<dbReference type="InterPro" id="IPR035979">
    <property type="entry name" value="RBD_domain_sf"/>
</dbReference>
<proteinExistence type="predicted"/>
<evidence type="ECO:0000259" key="4">
    <source>
        <dbReference type="PROSITE" id="PS50102"/>
    </source>
</evidence>
<feature type="domain" description="RRM" evidence="4">
    <location>
        <begin position="287"/>
        <end position="363"/>
    </location>
</feature>
<feature type="compositionally biased region" description="Basic and acidic residues" evidence="3">
    <location>
        <begin position="22"/>
        <end position="46"/>
    </location>
</feature>
<dbReference type="GO" id="GO:0005730">
    <property type="term" value="C:nucleolus"/>
    <property type="evidence" value="ECO:0007669"/>
    <property type="project" value="TreeGrafter"/>
</dbReference>
<evidence type="ECO:0000313" key="5">
    <source>
        <dbReference type="EMBL" id="KAI3917665.1"/>
    </source>
</evidence>
<accession>A0AAD4SRE0</accession>
<gene>
    <name evidence="5" type="ORF">MKW98_021427</name>
</gene>
<feature type="domain" description="RRM" evidence="4">
    <location>
        <begin position="199"/>
        <end position="287"/>
    </location>
</feature>
<evidence type="ECO:0000256" key="3">
    <source>
        <dbReference type="SAM" id="MobiDB-lite"/>
    </source>
</evidence>
<dbReference type="Gene3D" id="3.30.70.330">
    <property type="match status" value="4"/>
</dbReference>
<feature type="region of interest" description="Disordered" evidence="3">
    <location>
        <begin position="1"/>
        <end position="46"/>
    </location>
</feature>
<keyword evidence="1 2" id="KW-0694">RNA-binding</keyword>
<comment type="caution">
    <text evidence="5">The sequence shown here is derived from an EMBL/GenBank/DDBJ whole genome shotgun (WGS) entry which is preliminary data.</text>
</comment>
<sequence length="440" mass="49926">MSKSSKRSDVVAASHFVNSGEANKRDAEEEIEQKLNLKKNKFDEPKTRDSLKRVKAVDVSCSELRTETNISPAKKLNLEKNKFFKPNLSLALKPFHQISYDEFRTKTTVAAAGSAKLVKITKSSKTITASNLSISVDKSHVIDFFKQVGDIVDVRIYLYKHNSGQLRAHFAYIEFATEEAANKAKKFHRLDLHWSSKKKKLVMKDIPYNTDKSDVIKFFKQAGDIVDVCFFFQFFQHFCRADEYSRSAHIEFVSEEAERKAEKLNGVDLLGSCVGLCRQVKGTGAPKTVCLKNVPLIIDKSHVIDFFEDVGDVADVRFSYDKYGTFRGIVHVEFATEEAAKEAVKWNGKDLKGCPVELGIVRETVCVQGFDTSSDQIQRILKRHFRTCRYIVHIDILKDHNTGVPLGTALINFSCLEAFHLALELDVDKKLMVRYACCRK</sequence>
<protein>
    <recommendedName>
        <fullName evidence="4">RRM domain-containing protein</fullName>
    </recommendedName>
</protein>
<dbReference type="AlphaFoldDB" id="A0AAD4SRE0"/>
<dbReference type="PANTHER" id="PTHR23236">
    <property type="entry name" value="EUKARYOTIC TRANSLATION INITIATION FACTOR 4B/4H"/>
    <property type="match status" value="1"/>
</dbReference>
<dbReference type="EMBL" id="JAJJMB010008983">
    <property type="protein sequence ID" value="KAI3917665.1"/>
    <property type="molecule type" value="Genomic_DNA"/>
</dbReference>
<dbReference type="Proteomes" id="UP001202328">
    <property type="component" value="Unassembled WGS sequence"/>
</dbReference>
<keyword evidence="6" id="KW-1185">Reference proteome</keyword>